<evidence type="ECO:0000313" key="8">
    <source>
        <dbReference type="EMBL" id="MFD2679426.1"/>
    </source>
</evidence>
<dbReference type="PANTHER" id="PTHR45527:SF1">
    <property type="entry name" value="FATTY ACID SYNTHASE"/>
    <property type="match status" value="1"/>
</dbReference>
<keyword evidence="9" id="KW-1185">Reference proteome</keyword>
<evidence type="ECO:0000259" key="7">
    <source>
        <dbReference type="PROSITE" id="PS50075"/>
    </source>
</evidence>
<dbReference type="Gene3D" id="3.30.559.10">
    <property type="entry name" value="Chloramphenicol acetyltransferase-like domain"/>
    <property type="match status" value="1"/>
</dbReference>
<evidence type="ECO:0000256" key="1">
    <source>
        <dbReference type="ARBA" id="ARBA00001957"/>
    </source>
</evidence>
<dbReference type="SUPFAM" id="SSF52777">
    <property type="entry name" value="CoA-dependent acyltransferases"/>
    <property type="match status" value="2"/>
</dbReference>
<feature type="domain" description="Carrier" evidence="7">
    <location>
        <begin position="1589"/>
        <end position="1664"/>
    </location>
</feature>
<reference evidence="9" key="1">
    <citation type="journal article" date="2019" name="Int. J. Syst. Evol. Microbiol.">
        <title>The Global Catalogue of Microorganisms (GCM) 10K type strain sequencing project: providing services to taxonomists for standard genome sequencing and annotation.</title>
        <authorList>
            <consortium name="The Broad Institute Genomics Platform"/>
            <consortium name="The Broad Institute Genome Sequencing Center for Infectious Disease"/>
            <person name="Wu L."/>
            <person name="Ma J."/>
        </authorList>
    </citation>
    <scope>NUCLEOTIDE SEQUENCE [LARGE SCALE GENOMIC DNA]</scope>
    <source>
        <strain evidence="9">KCTC 3913</strain>
    </source>
</reference>
<keyword evidence="4" id="KW-0597">Phosphoprotein</keyword>
<evidence type="ECO:0000313" key="9">
    <source>
        <dbReference type="Proteomes" id="UP001597506"/>
    </source>
</evidence>
<dbReference type="Proteomes" id="UP001597506">
    <property type="component" value="Unassembled WGS sequence"/>
</dbReference>
<dbReference type="InterPro" id="IPR045851">
    <property type="entry name" value="AMP-bd_C_sf"/>
</dbReference>
<dbReference type="InterPro" id="IPR020845">
    <property type="entry name" value="AMP-binding_CS"/>
</dbReference>
<dbReference type="NCBIfam" id="NF003417">
    <property type="entry name" value="PRK04813.1"/>
    <property type="match status" value="2"/>
</dbReference>
<dbReference type="Pfam" id="PF00501">
    <property type="entry name" value="AMP-binding"/>
    <property type="match status" value="2"/>
</dbReference>
<comment type="similarity">
    <text evidence="2">Belongs to the ATP-dependent AMP-binding enzyme family.</text>
</comment>
<dbReference type="PROSITE" id="PS00455">
    <property type="entry name" value="AMP_BINDING"/>
    <property type="match status" value="2"/>
</dbReference>
<evidence type="ECO:0000256" key="3">
    <source>
        <dbReference type="ARBA" id="ARBA00022450"/>
    </source>
</evidence>
<dbReference type="SUPFAM" id="SSF56801">
    <property type="entry name" value="Acetyl-CoA synthetase-like"/>
    <property type="match status" value="2"/>
</dbReference>
<protein>
    <submittedName>
        <fullName evidence="8">Amino acid adenylation domain-containing protein</fullName>
    </submittedName>
</protein>
<evidence type="ECO:0000256" key="5">
    <source>
        <dbReference type="ARBA" id="ARBA00023194"/>
    </source>
</evidence>
<dbReference type="InterPro" id="IPR000873">
    <property type="entry name" value="AMP-dep_synth/lig_dom"/>
</dbReference>
<dbReference type="Gene3D" id="1.10.1200.10">
    <property type="entry name" value="ACP-like"/>
    <property type="match status" value="2"/>
</dbReference>
<dbReference type="CDD" id="cd19531">
    <property type="entry name" value="LCL_NRPS-like"/>
    <property type="match status" value="1"/>
</dbReference>
<dbReference type="InterPro" id="IPR001242">
    <property type="entry name" value="Condensation_dom"/>
</dbReference>
<dbReference type="Pfam" id="PF00668">
    <property type="entry name" value="Condensation"/>
    <property type="match status" value="1"/>
</dbReference>
<dbReference type="Gene3D" id="3.40.50.980">
    <property type="match status" value="4"/>
</dbReference>
<dbReference type="InterPro" id="IPR010071">
    <property type="entry name" value="AA_adenyl_dom"/>
</dbReference>
<dbReference type="CDD" id="cd12117">
    <property type="entry name" value="A_NRPS_Srf_like"/>
    <property type="match status" value="1"/>
</dbReference>
<dbReference type="Gene3D" id="3.30.559.30">
    <property type="entry name" value="Nonribosomal peptide synthetase, condensation domain"/>
    <property type="match status" value="1"/>
</dbReference>
<dbReference type="Pfam" id="PF00550">
    <property type="entry name" value="PP-binding"/>
    <property type="match status" value="2"/>
</dbReference>
<accession>A0ABW5RMS3</accession>
<dbReference type="SUPFAM" id="SSF47336">
    <property type="entry name" value="ACP-like"/>
    <property type="match status" value="2"/>
</dbReference>
<dbReference type="PROSITE" id="PS00012">
    <property type="entry name" value="PHOSPHOPANTETHEINE"/>
    <property type="match status" value="2"/>
</dbReference>
<dbReference type="RefSeq" id="WP_377932052.1">
    <property type="nucleotide sequence ID" value="NZ_JBHUMF010000002.1"/>
</dbReference>
<comment type="caution">
    <text evidence="8">The sequence shown here is derived from an EMBL/GenBank/DDBJ whole genome shotgun (WGS) entry which is preliminary data.</text>
</comment>
<dbReference type="InterPro" id="IPR006162">
    <property type="entry name" value="Ppantetheine_attach_site"/>
</dbReference>
<dbReference type="CDD" id="cd05930">
    <property type="entry name" value="A_NRPS"/>
    <property type="match status" value="1"/>
</dbReference>
<dbReference type="PROSITE" id="PS50075">
    <property type="entry name" value="CARRIER"/>
    <property type="match status" value="2"/>
</dbReference>
<evidence type="ECO:0000256" key="2">
    <source>
        <dbReference type="ARBA" id="ARBA00006432"/>
    </source>
</evidence>
<comment type="cofactor">
    <cofactor evidence="1">
        <name>pantetheine 4'-phosphate</name>
        <dbReference type="ChEBI" id="CHEBI:47942"/>
    </cofactor>
</comment>
<proteinExistence type="inferred from homology"/>
<dbReference type="InterPro" id="IPR023213">
    <property type="entry name" value="CAT-like_dom_sf"/>
</dbReference>
<dbReference type="Gene3D" id="3.30.300.30">
    <property type="match status" value="2"/>
</dbReference>
<dbReference type="InterPro" id="IPR009081">
    <property type="entry name" value="PP-bd_ACP"/>
</dbReference>
<feature type="region of interest" description="Disordered" evidence="6">
    <location>
        <begin position="1"/>
        <end position="21"/>
    </location>
</feature>
<dbReference type="Gene3D" id="2.30.38.10">
    <property type="entry name" value="Luciferase, Domain 3"/>
    <property type="match status" value="2"/>
</dbReference>
<organism evidence="8 9">
    <name type="scientific">Bacillus seohaeanensis</name>
    <dbReference type="NCBI Taxonomy" id="284580"/>
    <lineage>
        <taxon>Bacteria</taxon>
        <taxon>Bacillati</taxon>
        <taxon>Bacillota</taxon>
        <taxon>Bacilli</taxon>
        <taxon>Bacillales</taxon>
        <taxon>Bacillaceae</taxon>
        <taxon>Bacillus</taxon>
    </lineage>
</organism>
<evidence type="ECO:0000256" key="6">
    <source>
        <dbReference type="SAM" id="MobiDB-lite"/>
    </source>
</evidence>
<evidence type="ECO:0000256" key="4">
    <source>
        <dbReference type="ARBA" id="ARBA00022553"/>
    </source>
</evidence>
<dbReference type="NCBIfam" id="TIGR01733">
    <property type="entry name" value="AA-adenyl-dom"/>
    <property type="match status" value="2"/>
</dbReference>
<dbReference type="EMBL" id="JBHUMF010000002">
    <property type="protein sequence ID" value="MFD2679426.1"/>
    <property type="molecule type" value="Genomic_DNA"/>
</dbReference>
<gene>
    <name evidence="8" type="ORF">ACFSUL_01545</name>
</gene>
<feature type="compositionally biased region" description="Polar residues" evidence="6">
    <location>
        <begin position="1"/>
        <end position="12"/>
    </location>
</feature>
<name>A0ABW5RMS3_9BACI</name>
<sequence length="1682" mass="191501">MTLTNQTIQTVNNKDHASSKGPQSLITIFKEQVIQHPHAIACESSKEKITYRELDEQSTIVACRLIDLGVKAGAVVGTLMNRSIDLFVTWLGVLKAGAAYLPIDPTNPKERIQYIIQNSKVKLLISSSDTSIDFETGDLKDVNITDLRTKREFQNLVELPRPSLDSLAYLIYTSGSTGKPKGVPIKQKGIIRLVKNTNYVNILAHENVAQVSNASFDAITFEVWGALLNGARLVIAEQELILSPNKLSDWLKANEIKTMFITTALFNKVAEEQPTAFSQLKNLLFGGEACNKKWVQQVMEKGAPEKLFHVYGPTECTTFALSYCVNDSKEFTHSDTIPIGKPITKTEAFVLGKDRKPVKVGETGELYIGGDGLAIGYWDRPDLTKEKFIDHPFSAEKDSKLYKTGDIVKYLPDGNIEFIGRSDFQIKLRGFRIELGEIEEILRQNKVIKESVVLLKEAKNNDKKLVCYYTTEESISKREIKTDLSKKLPNYMIPSVFIEMDKFPLTSNGKIDRAKLPAPKKQDLGLGEYVSPRNDLEETLASIWEDVLDIEKIGIYDHFFELGGHSLLATQVISRIFKKLKKRITIQELFESPTIAKLAKHLLECEQINDSDLIVKKQKSDGRSPLSLAQKRLWFLHQLEPENVAYNIPFAYQITGPLNYEHLEKSLNKVMERHESLRTTFKEENGEAIQVVQTESYTSIEVINIADLSSKESELTNILKKESWVPFDLEKGPMLRAKVIKTSATSHVLLLVVHHIAFDGWSEKLFLEELNAIYSSLENGQSAKLPELRVQYSDFSDWQQSWIDRESIKKQKAYWREKLKGELPVLEIPTDYPRPLEQTTKGNSITFELPEKLSIQLKELSQKENTTLYMTFLAAFKALLYRYTGQKDILIGTPVGGRNREEIERLIGFFVNTIVIRTELKQNQTFEKYLNQVKQACLAAYANQEVPFEKLVEEIQPERNLSHNPIFQAMFIYHNKDQSNRNSFYIGKEEIVVSKEHTKFDLTLFIEDQGNRIVGEIQYKTAIYKQRKIEQFLDHFLNLLDTVSINPEMQIDYIPILSKREKQNFVEMASNSKGFSDLKSIYTLFEDQVKFTPEAVALQFKNESISYKELEQKANKLAQYLIEKKGIQKNSIVGVYCGKSIDVVISILAVLRSGACLLPIDVNYPKSRQEYMVNHSKPEAILTAKQYVLDAESIFSGETIVVDEENYLETESNCQFEVDPNNSAYIIYTSGSTGDPKAIVNRHIGVTNYLTFMKQKFGINPKDVVLQLASLSVDGFLRDLIGPLTAGAKIILVEDEKVKDHDHLLSLIDTNKVTCLLSTVPSMLKVLASSAMEKGLNYESVRLIFSSGEVLNNQTIKIVLNRFIHTKLVNLYGPTECTLTTTFKYMDKQPSFTYDVGKPIDNMFVFILDKHLQPVPTGVLGEIYIGGVGITKGYYNNPVQTEQSFISNPYSDDDMPLYKTGDVGLYLPNGNIELKGRIDRQTKIRGFRIEMDEVERIIVTHPAVHTASVLVKENKQQEKYLEGYILPNEGQELNLVEVFTYLRNNCPDYMVPAYLNIIHSLPKTPNGKVDRKRLHEVTVRSNLNHSVEPAKNDTEEKILNIWNELLDKENISVNDNFFEVGGHSLLATQIISKIRRNLDLEVPLLYLFKYPTIRQLSMQLEKMTPTNRKITKMKRVPRRKNI</sequence>
<feature type="domain" description="Carrier" evidence="7">
    <location>
        <begin position="531"/>
        <end position="606"/>
    </location>
</feature>
<dbReference type="InterPro" id="IPR025110">
    <property type="entry name" value="AMP-bd_C"/>
</dbReference>
<dbReference type="InterPro" id="IPR036736">
    <property type="entry name" value="ACP-like_sf"/>
</dbReference>
<keyword evidence="5" id="KW-0045">Antibiotic biosynthesis</keyword>
<dbReference type="Pfam" id="PF13193">
    <property type="entry name" value="AMP-binding_C"/>
    <property type="match status" value="2"/>
</dbReference>
<keyword evidence="3" id="KW-0596">Phosphopantetheine</keyword>
<dbReference type="PANTHER" id="PTHR45527">
    <property type="entry name" value="NONRIBOSOMAL PEPTIDE SYNTHETASE"/>
    <property type="match status" value="1"/>
</dbReference>